<dbReference type="Gene3D" id="3.30.1520.10">
    <property type="entry name" value="Phox-like domain"/>
    <property type="match status" value="1"/>
</dbReference>
<keyword evidence="10" id="KW-1185">Reference proteome</keyword>
<evidence type="ECO:0000256" key="7">
    <source>
        <dbReference type="SAM" id="MobiDB-lite"/>
    </source>
</evidence>
<dbReference type="Pfam" id="PF00787">
    <property type="entry name" value="PX"/>
    <property type="match status" value="1"/>
</dbReference>
<evidence type="ECO:0000256" key="2">
    <source>
        <dbReference type="ARBA" id="ARBA00022448"/>
    </source>
</evidence>
<sequence>MLSVENSSDSSAATASSSKEKQPPVFEITSAHIAETEGSDKKYVVYTLQIRHVTAVDDASPAILERRYTDFYNLYTELNKQYAKLMPQITFPKKVLIGNFDNKVISLRSTGFETLLKHILMEPKLRNSNALLSFLQDNELNKAKEYLAEKQYVLALPLLENNFRLLNKVYTNRSPAVLLALCRLLGCSILLPGSPDSEKWAEIALHRYEGVCDSDLLELYIPLLQVCTKIWWQTGRNRDALETRLRTLRQQGIKFNDTITLLEAVDTLEQKLAQIS</sequence>
<dbReference type="GO" id="GO:1901981">
    <property type="term" value="F:phosphatidylinositol phosphate binding"/>
    <property type="evidence" value="ECO:0007669"/>
    <property type="project" value="TreeGrafter"/>
</dbReference>
<dbReference type="SMART" id="SM00312">
    <property type="entry name" value="PX"/>
    <property type="match status" value="1"/>
</dbReference>
<evidence type="ECO:0000313" key="10">
    <source>
        <dbReference type="Proteomes" id="UP000801492"/>
    </source>
</evidence>
<dbReference type="GO" id="GO:0031901">
    <property type="term" value="C:early endosome membrane"/>
    <property type="evidence" value="ECO:0007669"/>
    <property type="project" value="UniProtKB-SubCell"/>
</dbReference>
<dbReference type="InterPro" id="IPR039937">
    <property type="entry name" value="SNX20/SNX21"/>
</dbReference>
<dbReference type="EMBL" id="VTPC01002788">
    <property type="protein sequence ID" value="KAF2899489.1"/>
    <property type="molecule type" value="Genomic_DNA"/>
</dbReference>
<organism evidence="9 10">
    <name type="scientific">Ignelater luminosus</name>
    <name type="common">Cucubano</name>
    <name type="synonym">Pyrophorus luminosus</name>
    <dbReference type="NCBI Taxonomy" id="2038154"/>
    <lineage>
        <taxon>Eukaryota</taxon>
        <taxon>Metazoa</taxon>
        <taxon>Ecdysozoa</taxon>
        <taxon>Arthropoda</taxon>
        <taxon>Hexapoda</taxon>
        <taxon>Insecta</taxon>
        <taxon>Pterygota</taxon>
        <taxon>Neoptera</taxon>
        <taxon>Endopterygota</taxon>
        <taxon>Coleoptera</taxon>
        <taxon>Polyphaga</taxon>
        <taxon>Elateriformia</taxon>
        <taxon>Elateroidea</taxon>
        <taxon>Elateridae</taxon>
        <taxon>Agrypninae</taxon>
        <taxon>Pyrophorini</taxon>
        <taxon>Ignelater</taxon>
    </lineage>
</organism>
<evidence type="ECO:0000256" key="5">
    <source>
        <dbReference type="ARBA" id="ARBA00023121"/>
    </source>
</evidence>
<evidence type="ECO:0000313" key="9">
    <source>
        <dbReference type="EMBL" id="KAF2899489.1"/>
    </source>
</evidence>
<accession>A0A8K0GGZ7</accession>
<dbReference type="Proteomes" id="UP000801492">
    <property type="component" value="Unassembled WGS sequence"/>
</dbReference>
<keyword evidence="3" id="KW-0967">Endosome</keyword>
<feature type="region of interest" description="Disordered" evidence="7">
    <location>
        <begin position="1"/>
        <end position="23"/>
    </location>
</feature>
<evidence type="ECO:0000256" key="6">
    <source>
        <dbReference type="ARBA" id="ARBA00023136"/>
    </source>
</evidence>
<comment type="caution">
    <text evidence="9">The sequence shown here is derived from an EMBL/GenBank/DDBJ whole genome shotgun (WGS) entry which is preliminary data.</text>
</comment>
<dbReference type="SUPFAM" id="SSF64268">
    <property type="entry name" value="PX domain"/>
    <property type="match status" value="1"/>
</dbReference>
<keyword evidence="6" id="KW-0472">Membrane</keyword>
<dbReference type="InterPro" id="IPR001683">
    <property type="entry name" value="PX_dom"/>
</dbReference>
<evidence type="ECO:0000256" key="4">
    <source>
        <dbReference type="ARBA" id="ARBA00022927"/>
    </source>
</evidence>
<dbReference type="AlphaFoldDB" id="A0A8K0GGZ7"/>
<dbReference type="PROSITE" id="PS50195">
    <property type="entry name" value="PX"/>
    <property type="match status" value="1"/>
</dbReference>
<comment type="subcellular location">
    <subcellularLocation>
        <location evidence="1">Early endosome membrane</location>
        <topology evidence="1">Peripheral membrane protein</topology>
        <orientation evidence="1">Cytoplasmic side</orientation>
    </subcellularLocation>
</comment>
<dbReference type="InterPro" id="IPR036871">
    <property type="entry name" value="PX_dom_sf"/>
</dbReference>
<evidence type="ECO:0000256" key="1">
    <source>
        <dbReference type="ARBA" id="ARBA00004469"/>
    </source>
</evidence>
<dbReference type="PANTHER" id="PTHR20939">
    <property type="entry name" value="SORTING NEXIN 20, 21"/>
    <property type="match status" value="1"/>
</dbReference>
<evidence type="ECO:0000256" key="3">
    <source>
        <dbReference type="ARBA" id="ARBA00022753"/>
    </source>
</evidence>
<gene>
    <name evidence="9" type="ORF">ILUMI_06687</name>
</gene>
<feature type="compositionally biased region" description="Low complexity" evidence="7">
    <location>
        <begin position="7"/>
        <end position="17"/>
    </location>
</feature>
<feature type="domain" description="PX" evidence="8">
    <location>
        <begin position="24"/>
        <end position="142"/>
    </location>
</feature>
<keyword evidence="2" id="KW-0813">Transport</keyword>
<reference evidence="9" key="1">
    <citation type="submission" date="2019-08" db="EMBL/GenBank/DDBJ databases">
        <title>The genome of the North American firefly Photinus pyralis.</title>
        <authorList>
            <consortium name="Photinus pyralis genome working group"/>
            <person name="Fallon T.R."/>
            <person name="Sander Lower S.E."/>
            <person name="Weng J.-K."/>
        </authorList>
    </citation>
    <scope>NUCLEOTIDE SEQUENCE</scope>
    <source>
        <strain evidence="9">TRF0915ILg1</strain>
        <tissue evidence="9">Whole body</tissue>
    </source>
</reference>
<evidence type="ECO:0000259" key="8">
    <source>
        <dbReference type="PROSITE" id="PS50195"/>
    </source>
</evidence>
<dbReference type="GO" id="GO:0015031">
    <property type="term" value="P:protein transport"/>
    <property type="evidence" value="ECO:0007669"/>
    <property type="project" value="UniProtKB-KW"/>
</dbReference>
<keyword evidence="4" id="KW-0653">Protein transport</keyword>
<proteinExistence type="predicted"/>
<protein>
    <recommendedName>
        <fullName evidence="8">PX domain-containing protein</fullName>
    </recommendedName>
</protein>
<name>A0A8K0GGZ7_IGNLU</name>
<dbReference type="PANTHER" id="PTHR20939:SF11">
    <property type="entry name" value="LD12265P"/>
    <property type="match status" value="1"/>
</dbReference>
<dbReference type="OrthoDB" id="5975050at2759"/>
<keyword evidence="5" id="KW-0446">Lipid-binding</keyword>